<feature type="domain" description="HTH cro/C1-type" evidence="2">
    <location>
        <begin position="7"/>
        <end position="61"/>
    </location>
</feature>
<dbReference type="CDD" id="cd00093">
    <property type="entry name" value="HTH_XRE"/>
    <property type="match status" value="1"/>
</dbReference>
<sequence>MDTGEIIKGIRTKHGLTQNEFAERLSISRSALTQLEAGNTKPSFDVVRILAEDFDMNPSRFFPGKTSAKGTRKEIAASQIEAVLEFYRKHYGIMYNEIMESRMIEFFLKIESDNQKDPVLGDVYNIYKKVRRITEKLERDFIDPLKRHLHTMKTLKKLKEEGIVEELNKEATETRENLNMNLQIIFRDAWLFMNMYGNKLSELPDVLTEPQIELLEHNNEHQKIIKYSQEKYLNAFLYLLKNVKNLEQVEEYFDSETFWRE</sequence>
<name>A0A368MWL5_9FLAO</name>
<dbReference type="PANTHER" id="PTHR46797:SF1">
    <property type="entry name" value="METHYLPHOSPHONATE SYNTHASE"/>
    <property type="match status" value="1"/>
</dbReference>
<dbReference type="PROSITE" id="PS50943">
    <property type="entry name" value="HTH_CROC1"/>
    <property type="match status" value="1"/>
</dbReference>
<evidence type="ECO:0000313" key="3">
    <source>
        <dbReference type="EMBL" id="RCU42612.1"/>
    </source>
</evidence>
<dbReference type="InterPro" id="IPR010982">
    <property type="entry name" value="Lambda_DNA-bd_dom_sf"/>
</dbReference>
<proteinExistence type="predicted"/>
<dbReference type="InterPro" id="IPR001387">
    <property type="entry name" value="Cro/C1-type_HTH"/>
</dbReference>
<keyword evidence="1" id="KW-0238">DNA-binding</keyword>
<dbReference type="Proteomes" id="UP000252172">
    <property type="component" value="Unassembled WGS sequence"/>
</dbReference>
<dbReference type="PANTHER" id="PTHR46797">
    <property type="entry name" value="HTH-TYPE TRANSCRIPTIONAL REGULATOR"/>
    <property type="match status" value="1"/>
</dbReference>
<dbReference type="SUPFAM" id="SSF47413">
    <property type="entry name" value="lambda repressor-like DNA-binding domains"/>
    <property type="match status" value="1"/>
</dbReference>
<dbReference type="RefSeq" id="WP_114303824.1">
    <property type="nucleotide sequence ID" value="NZ_QPIE01000005.1"/>
</dbReference>
<dbReference type="Gene3D" id="1.10.260.40">
    <property type="entry name" value="lambda repressor-like DNA-binding domains"/>
    <property type="match status" value="1"/>
</dbReference>
<evidence type="ECO:0000259" key="2">
    <source>
        <dbReference type="PROSITE" id="PS50943"/>
    </source>
</evidence>
<keyword evidence="4" id="KW-1185">Reference proteome</keyword>
<protein>
    <submittedName>
        <fullName evidence="3">XRE family transcriptional regulator</fullName>
    </submittedName>
</protein>
<dbReference type="GO" id="GO:0005829">
    <property type="term" value="C:cytosol"/>
    <property type="evidence" value="ECO:0007669"/>
    <property type="project" value="TreeGrafter"/>
</dbReference>
<dbReference type="OrthoDB" id="1261587at2"/>
<gene>
    <name evidence="3" type="ORF">DQ356_07235</name>
</gene>
<dbReference type="SMART" id="SM00530">
    <property type="entry name" value="HTH_XRE"/>
    <property type="match status" value="1"/>
</dbReference>
<comment type="caution">
    <text evidence="3">The sequence shown here is derived from an EMBL/GenBank/DDBJ whole genome shotgun (WGS) entry which is preliminary data.</text>
</comment>
<dbReference type="AlphaFoldDB" id="A0A368MWL5"/>
<dbReference type="InterPro" id="IPR050807">
    <property type="entry name" value="TransReg_Diox_bact_type"/>
</dbReference>
<accession>A0A368MWL5</accession>
<dbReference type="EMBL" id="QPIE01000005">
    <property type="protein sequence ID" value="RCU42612.1"/>
    <property type="molecule type" value="Genomic_DNA"/>
</dbReference>
<evidence type="ECO:0000256" key="1">
    <source>
        <dbReference type="ARBA" id="ARBA00023125"/>
    </source>
</evidence>
<dbReference type="GO" id="GO:0003700">
    <property type="term" value="F:DNA-binding transcription factor activity"/>
    <property type="evidence" value="ECO:0007669"/>
    <property type="project" value="TreeGrafter"/>
</dbReference>
<evidence type="ECO:0000313" key="4">
    <source>
        <dbReference type="Proteomes" id="UP000252172"/>
    </source>
</evidence>
<organism evidence="3 4">
    <name type="scientific">Chryseobacterium lacus</name>
    <dbReference type="NCBI Taxonomy" id="2058346"/>
    <lineage>
        <taxon>Bacteria</taxon>
        <taxon>Pseudomonadati</taxon>
        <taxon>Bacteroidota</taxon>
        <taxon>Flavobacteriia</taxon>
        <taxon>Flavobacteriales</taxon>
        <taxon>Weeksellaceae</taxon>
        <taxon>Chryseobacterium group</taxon>
        <taxon>Chryseobacterium</taxon>
    </lineage>
</organism>
<dbReference type="Pfam" id="PF01381">
    <property type="entry name" value="HTH_3"/>
    <property type="match status" value="1"/>
</dbReference>
<dbReference type="GO" id="GO:0003677">
    <property type="term" value="F:DNA binding"/>
    <property type="evidence" value="ECO:0007669"/>
    <property type="project" value="UniProtKB-KW"/>
</dbReference>
<reference evidence="3 4" key="1">
    <citation type="submission" date="2018-07" db="EMBL/GenBank/DDBJ databases">
        <title>Chryseobacterium lacus sp. nov., isolated from lake water.</title>
        <authorList>
            <person name="Li C.-M."/>
        </authorList>
    </citation>
    <scope>NUCLEOTIDE SEQUENCE [LARGE SCALE GENOMIC DNA]</scope>
    <source>
        <strain evidence="3 4">YLOS41</strain>
    </source>
</reference>